<evidence type="ECO:0000256" key="1">
    <source>
        <dbReference type="ARBA" id="ARBA00009410"/>
    </source>
</evidence>
<reference evidence="4 5" key="1">
    <citation type="submission" date="2019-01" db="EMBL/GenBank/DDBJ databases">
        <authorList>
            <person name="Chen W.-M."/>
        </authorList>
    </citation>
    <scope>NUCLEOTIDE SEQUENCE [LARGE SCALE GENOMIC DNA]</scope>
    <source>
        <strain evidence="4 5">CCP-6</strain>
    </source>
</reference>
<dbReference type="AlphaFoldDB" id="A0A437M3R8"/>
<proteinExistence type="inferred from homology"/>
<dbReference type="GO" id="GO:0055130">
    <property type="term" value="P:D-alanine catabolic process"/>
    <property type="evidence" value="ECO:0007669"/>
    <property type="project" value="TreeGrafter"/>
</dbReference>
<dbReference type="Proteomes" id="UP000282957">
    <property type="component" value="Unassembled WGS sequence"/>
</dbReference>
<comment type="caution">
    <text evidence="4">The sequence shown here is derived from an EMBL/GenBank/DDBJ whole genome shotgun (WGS) entry which is preliminary data.</text>
</comment>
<dbReference type="GO" id="GO:0005737">
    <property type="term" value="C:cytoplasm"/>
    <property type="evidence" value="ECO:0007669"/>
    <property type="project" value="TreeGrafter"/>
</dbReference>
<dbReference type="SUPFAM" id="SSF51905">
    <property type="entry name" value="FAD/NAD(P)-binding domain"/>
    <property type="match status" value="1"/>
</dbReference>
<dbReference type="PANTHER" id="PTHR13847">
    <property type="entry name" value="SARCOSINE DEHYDROGENASE-RELATED"/>
    <property type="match status" value="1"/>
</dbReference>
<dbReference type="PANTHER" id="PTHR13847:SF280">
    <property type="entry name" value="D-AMINO ACID DEHYDROGENASE"/>
    <property type="match status" value="1"/>
</dbReference>
<dbReference type="Gene3D" id="3.50.50.60">
    <property type="entry name" value="FAD/NAD(P)-binding domain"/>
    <property type="match status" value="2"/>
</dbReference>
<dbReference type="RefSeq" id="WP_127789146.1">
    <property type="nucleotide sequence ID" value="NZ_SACL01000007.1"/>
</dbReference>
<organism evidence="4 5">
    <name type="scientific">Rhodovarius crocodyli</name>
    <dbReference type="NCBI Taxonomy" id="1979269"/>
    <lineage>
        <taxon>Bacteria</taxon>
        <taxon>Pseudomonadati</taxon>
        <taxon>Pseudomonadota</taxon>
        <taxon>Alphaproteobacteria</taxon>
        <taxon>Acetobacterales</taxon>
        <taxon>Roseomonadaceae</taxon>
        <taxon>Rhodovarius</taxon>
    </lineage>
</organism>
<evidence type="ECO:0000313" key="5">
    <source>
        <dbReference type="Proteomes" id="UP000282957"/>
    </source>
</evidence>
<evidence type="ECO:0000313" key="4">
    <source>
        <dbReference type="EMBL" id="RVT92292.1"/>
    </source>
</evidence>
<dbReference type="Gene3D" id="3.30.9.10">
    <property type="entry name" value="D-Amino Acid Oxidase, subunit A, domain 2"/>
    <property type="match status" value="1"/>
</dbReference>
<dbReference type="InterPro" id="IPR006076">
    <property type="entry name" value="FAD-dep_OxRdtase"/>
</dbReference>
<dbReference type="GO" id="GO:0008718">
    <property type="term" value="F:D-amino-acid dehydrogenase activity"/>
    <property type="evidence" value="ECO:0007669"/>
    <property type="project" value="TreeGrafter"/>
</dbReference>
<dbReference type="InterPro" id="IPR036188">
    <property type="entry name" value="FAD/NAD-bd_sf"/>
</dbReference>
<name>A0A437M3R8_9PROT</name>
<comment type="similarity">
    <text evidence="1">Belongs to the DadA oxidoreductase family.</text>
</comment>
<gene>
    <name evidence="4" type="ORF">EOD42_18945</name>
</gene>
<dbReference type="OrthoDB" id="9805337at2"/>
<feature type="domain" description="FAD dependent oxidoreductase" evidence="3">
    <location>
        <begin position="2"/>
        <end position="398"/>
    </location>
</feature>
<evidence type="ECO:0000259" key="3">
    <source>
        <dbReference type="Pfam" id="PF01266"/>
    </source>
</evidence>
<accession>A0A437M3R8</accession>
<dbReference type="EMBL" id="SACL01000007">
    <property type="protein sequence ID" value="RVT92292.1"/>
    <property type="molecule type" value="Genomic_DNA"/>
</dbReference>
<dbReference type="GO" id="GO:0005886">
    <property type="term" value="C:plasma membrane"/>
    <property type="evidence" value="ECO:0007669"/>
    <property type="project" value="TreeGrafter"/>
</dbReference>
<keyword evidence="2" id="KW-0560">Oxidoreductase</keyword>
<dbReference type="Pfam" id="PF01266">
    <property type="entry name" value="DAO"/>
    <property type="match status" value="1"/>
</dbReference>
<dbReference type="SUPFAM" id="SSF54373">
    <property type="entry name" value="FAD-linked reductases, C-terminal domain"/>
    <property type="match status" value="1"/>
</dbReference>
<keyword evidence="5" id="KW-1185">Reference proteome</keyword>
<dbReference type="NCBIfam" id="NF001933">
    <property type="entry name" value="PRK00711.1"/>
    <property type="match status" value="1"/>
</dbReference>
<evidence type="ECO:0000256" key="2">
    <source>
        <dbReference type="ARBA" id="ARBA00023002"/>
    </source>
</evidence>
<protein>
    <submittedName>
        <fullName evidence="4">D-amino acid dehydrogenase</fullName>
    </submittedName>
</protein>
<sequence>MKICILGAGVVGLTTAYMLAREGHEVQVLDAEAGPGLGTSYGNGAQLSYSYVAPFAAPGVVSKVPGWLMDPDGPMRMRPDFTWNQIRWMYRFWRACNATQSDATTAALLRLAFHARAQVHELVEREGLDFAYSRAGKLVVYPDAAGLEGAKRQVAMQAAFGSEQEALGREECLSREPALANIAHRIAGGIWTPGEDAGDCHLFCTGLDTLLRGSNFNVAFHYGTRVTQLLTAGGRVVGAATPKGVFEADAFVLCLGMGARALAGPIGIDLPIYPLKGYSYTVPARDGAPHVSITDSKAKVVYARLGGRLRIAGMADVVGEDRRFDNRRLDTLLRQAREAFPDAADWNELHPWTGLRPATPTGLPIIGRSRPWSNLVLNVGQGALGFTLGMGCGALVADTLAGRPMGIAAGEFSP</sequence>